<name>A0A0G0D7T7_9BACT</name>
<evidence type="ECO:0000313" key="3">
    <source>
        <dbReference type="Proteomes" id="UP000034798"/>
    </source>
</evidence>
<gene>
    <name evidence="2" type="ORF">UR91_C0004G0022</name>
</gene>
<proteinExistence type="predicted"/>
<sequence length="179" mass="20598">MQNNFPKIQLLVSTIFFLFAVFLFFFFSNMINDNNIGFQFKEEKWQIETFKRDEIRMLNASMKTIEEEKSQLEKHFAKSSDIVPFLDTIEALALKTGAKAETTSVDIEANNASLLVGMKATGTFNSLYKFLTLLENSPYELKFMGMNLNKENGTDPVGKNTTSREWNVIFKIKLLSFVE</sequence>
<comment type="caution">
    <text evidence="2">The sequence shown here is derived from an EMBL/GenBank/DDBJ whole genome shotgun (WGS) entry which is preliminary data.</text>
</comment>
<reference evidence="2 3" key="1">
    <citation type="journal article" date="2015" name="Nature">
        <title>rRNA introns, odd ribosomes, and small enigmatic genomes across a large radiation of phyla.</title>
        <authorList>
            <person name="Brown C.T."/>
            <person name="Hug L.A."/>
            <person name="Thomas B.C."/>
            <person name="Sharon I."/>
            <person name="Castelle C.J."/>
            <person name="Singh A."/>
            <person name="Wilkins M.J."/>
            <person name="Williams K.H."/>
            <person name="Banfield J.F."/>
        </authorList>
    </citation>
    <scope>NUCLEOTIDE SEQUENCE [LARGE SCALE GENOMIC DNA]</scope>
</reference>
<evidence type="ECO:0000313" key="2">
    <source>
        <dbReference type="EMBL" id="KKP89328.1"/>
    </source>
</evidence>
<organism evidence="2 3">
    <name type="scientific">Candidatus Nomurabacteria bacterium GW2011_GWC2_35_8</name>
    <dbReference type="NCBI Taxonomy" id="1618752"/>
    <lineage>
        <taxon>Bacteria</taxon>
        <taxon>Candidatus Nomuraibacteriota</taxon>
    </lineage>
</organism>
<feature type="transmembrane region" description="Helical" evidence="1">
    <location>
        <begin position="12"/>
        <end position="31"/>
    </location>
</feature>
<protein>
    <submittedName>
        <fullName evidence="2">Uncharacterized protein</fullName>
    </submittedName>
</protein>
<dbReference type="EMBL" id="LBQZ01000004">
    <property type="protein sequence ID" value="KKP89328.1"/>
    <property type="molecule type" value="Genomic_DNA"/>
</dbReference>
<keyword evidence="1" id="KW-0472">Membrane</keyword>
<accession>A0A0G0D7T7</accession>
<evidence type="ECO:0000256" key="1">
    <source>
        <dbReference type="SAM" id="Phobius"/>
    </source>
</evidence>
<keyword evidence="1" id="KW-0812">Transmembrane</keyword>
<keyword evidence="1" id="KW-1133">Transmembrane helix</keyword>
<dbReference type="Proteomes" id="UP000034798">
    <property type="component" value="Unassembled WGS sequence"/>
</dbReference>
<dbReference type="AlphaFoldDB" id="A0A0G0D7T7"/>